<gene>
    <name evidence="1" type="ORF">HMPREF9418_2157</name>
</gene>
<dbReference type="Proteomes" id="UP000004982">
    <property type="component" value="Unassembled WGS sequence"/>
</dbReference>
<proteinExistence type="predicted"/>
<organism evidence="1 2">
    <name type="scientific">Neisseria macacae ATCC 33926</name>
    <dbReference type="NCBI Taxonomy" id="997348"/>
    <lineage>
        <taxon>Bacteria</taxon>
        <taxon>Pseudomonadati</taxon>
        <taxon>Pseudomonadota</taxon>
        <taxon>Betaproteobacteria</taxon>
        <taxon>Neisseriales</taxon>
        <taxon>Neisseriaceae</taxon>
        <taxon>Neisseria</taxon>
    </lineage>
</organism>
<dbReference type="AlphaFoldDB" id="A0AA36UIU0"/>
<comment type="caution">
    <text evidence="1">The sequence shown here is derived from an EMBL/GenBank/DDBJ whole genome shotgun (WGS) entry which is preliminary data.</text>
</comment>
<dbReference type="EMBL" id="AFQE01000105">
    <property type="protein sequence ID" value="EGQ76052.1"/>
    <property type="molecule type" value="Genomic_DNA"/>
</dbReference>
<reference evidence="1 2" key="1">
    <citation type="submission" date="2011-05" db="EMBL/GenBank/DDBJ databases">
        <authorList>
            <person name="Muzny D."/>
            <person name="Qin X."/>
            <person name="Deng J."/>
            <person name="Jiang H."/>
            <person name="Liu Y."/>
            <person name="Qu J."/>
            <person name="Song X.-Z."/>
            <person name="Zhang L."/>
            <person name="Thornton R."/>
            <person name="Coyle M."/>
            <person name="Francisco L."/>
            <person name="Jackson L."/>
            <person name="Javaid M."/>
            <person name="Korchina V."/>
            <person name="Kovar C."/>
            <person name="Mata R."/>
            <person name="Mathew T."/>
            <person name="Ngo R."/>
            <person name="Nguyen L."/>
            <person name="Nguyen N."/>
            <person name="Okwuonu G."/>
            <person name="Ongeri F."/>
            <person name="Pham C."/>
            <person name="Simmons D."/>
            <person name="Wilczek-Boney K."/>
            <person name="Hale W."/>
            <person name="Jakkamsetti A."/>
            <person name="Pham P."/>
            <person name="Ruth R."/>
            <person name="San Lucas F."/>
            <person name="Warren J."/>
            <person name="Zhang J."/>
            <person name="Zhao Z."/>
            <person name="Zhou C."/>
            <person name="Zhu D."/>
            <person name="Lee S."/>
            <person name="Bess C."/>
            <person name="Blankenburg K."/>
            <person name="Forbes L."/>
            <person name="Fu Q."/>
            <person name="Gubbala S."/>
            <person name="Hirani K."/>
            <person name="Jayaseelan J.C."/>
            <person name="Lara F."/>
            <person name="Munidasa M."/>
            <person name="Palculict T."/>
            <person name="Patil S."/>
            <person name="Pu L.-L."/>
            <person name="Saada N."/>
            <person name="Tang L."/>
            <person name="Weissenberger G."/>
            <person name="Zhu Y."/>
            <person name="Hemphill L."/>
            <person name="Shang Y."/>
            <person name="Youmans B."/>
            <person name="Ayvaz T."/>
            <person name="Ross M."/>
            <person name="Santibanez J."/>
            <person name="Aqrawi P."/>
            <person name="Gross S."/>
            <person name="Joshi V."/>
            <person name="Fowler G."/>
            <person name="Nazareth L."/>
            <person name="Reid J."/>
            <person name="Worley K."/>
            <person name="Petrosino J."/>
            <person name="Highlander S."/>
            <person name="Gibbs R."/>
        </authorList>
    </citation>
    <scope>NUCLEOTIDE SEQUENCE [LARGE SCALE GENOMIC DNA]</scope>
    <source>
        <strain evidence="1 2">ATCC 33926</strain>
    </source>
</reference>
<name>A0AA36UIU0_9NEIS</name>
<accession>A0AA36UIU0</accession>
<evidence type="ECO:0000313" key="2">
    <source>
        <dbReference type="Proteomes" id="UP000004982"/>
    </source>
</evidence>
<sequence length="48" mass="5451">MWVGLAAFALKFAEVSEVVERSSEKLGLCFRRPFCIFGIRGRSPRYGL</sequence>
<protein>
    <submittedName>
        <fullName evidence="1">Uncharacterized protein</fullName>
    </submittedName>
</protein>
<evidence type="ECO:0000313" key="1">
    <source>
        <dbReference type="EMBL" id="EGQ76052.1"/>
    </source>
</evidence>